<reference evidence="3" key="2">
    <citation type="submission" date="2013-12" db="EMBL/GenBank/DDBJ databases">
        <title>Evolution of pathogenesis and genome organization in the Tremellales.</title>
        <authorList>
            <person name="Cuomo C."/>
            <person name="Litvintseva A."/>
            <person name="Heitman J."/>
            <person name="Chen Y."/>
            <person name="Sun S."/>
            <person name="Springer D."/>
            <person name="Dromer F."/>
            <person name="Young S."/>
            <person name="Zeng Q."/>
            <person name="Chapman S."/>
            <person name="Gujja S."/>
            <person name="Saif S."/>
            <person name="Birren B."/>
        </authorList>
    </citation>
    <scope>NUCLEOTIDE SEQUENCE [LARGE SCALE GENOMIC DNA]</scope>
    <source>
        <strain evidence="3">BCC8398</strain>
    </source>
</reference>
<dbReference type="AlphaFoldDB" id="A0A1B9GW51"/>
<dbReference type="STRING" id="1296120.A0A1B9GW51"/>
<sequence length="268" mass="28965">MSLHTTLALGAIVGLGARLVAGSAYIGCFSPEALAGGGGVIYDNRTDSCPELVATGGLPYSNSWPYNGDQSPYRACRGWDVPLGSQYLVADRFCGYPNVNVTLVDPPTHWTWAGCWYLAPTEVWQPVASFSDCISSCESWPYAYGRYNEDLTISCLCSASQPPFDLPLDCGYGAPFWYTHPIQPSEFVRRQLKEKERLRREGQLALGLCPEGRTACRVPGEEDAGMGFECIDTDYEIESCGGCIHGELKLDATGTGPGTGTSEITGLE</sequence>
<name>A0A1B9GW51_9TREE</name>
<keyword evidence="1" id="KW-0732">Signal</keyword>
<feature type="signal peptide" evidence="1">
    <location>
        <begin position="1"/>
        <end position="22"/>
    </location>
</feature>
<dbReference type="OrthoDB" id="2560787at2759"/>
<evidence type="ECO:0000313" key="3">
    <source>
        <dbReference type="Proteomes" id="UP000092666"/>
    </source>
</evidence>
<dbReference type="EMBL" id="KI669499">
    <property type="protein sequence ID" value="OCF35262.1"/>
    <property type="molecule type" value="Genomic_DNA"/>
</dbReference>
<gene>
    <name evidence="2" type="ORF">I316_02808</name>
</gene>
<evidence type="ECO:0000256" key="1">
    <source>
        <dbReference type="SAM" id="SignalP"/>
    </source>
</evidence>
<protein>
    <submittedName>
        <fullName evidence="2">Uncharacterized protein</fullName>
    </submittedName>
</protein>
<dbReference type="Proteomes" id="UP000092666">
    <property type="component" value="Unassembled WGS sequence"/>
</dbReference>
<proteinExistence type="predicted"/>
<accession>A0A1B9GW51</accession>
<organism evidence="2 3">
    <name type="scientific">Kwoniella heveanensis BCC8398</name>
    <dbReference type="NCBI Taxonomy" id="1296120"/>
    <lineage>
        <taxon>Eukaryota</taxon>
        <taxon>Fungi</taxon>
        <taxon>Dikarya</taxon>
        <taxon>Basidiomycota</taxon>
        <taxon>Agaricomycotina</taxon>
        <taxon>Tremellomycetes</taxon>
        <taxon>Tremellales</taxon>
        <taxon>Cryptococcaceae</taxon>
        <taxon>Kwoniella</taxon>
    </lineage>
</organism>
<reference evidence="2 3" key="1">
    <citation type="submission" date="2013-07" db="EMBL/GenBank/DDBJ databases">
        <title>The Genome Sequence of Cryptococcus heveanensis BCC8398.</title>
        <authorList>
            <consortium name="The Broad Institute Genome Sequencing Platform"/>
            <person name="Cuomo C."/>
            <person name="Litvintseva A."/>
            <person name="Chen Y."/>
            <person name="Heitman J."/>
            <person name="Sun S."/>
            <person name="Springer D."/>
            <person name="Dromer F."/>
            <person name="Young S.K."/>
            <person name="Zeng Q."/>
            <person name="Gargeya S."/>
            <person name="Fitzgerald M."/>
            <person name="Abouelleil A."/>
            <person name="Alvarado L."/>
            <person name="Berlin A.M."/>
            <person name="Chapman S.B."/>
            <person name="Dewar J."/>
            <person name="Goldberg J."/>
            <person name="Griggs A."/>
            <person name="Gujja S."/>
            <person name="Hansen M."/>
            <person name="Howarth C."/>
            <person name="Imamovic A."/>
            <person name="Larimer J."/>
            <person name="McCowan C."/>
            <person name="Murphy C."/>
            <person name="Pearson M."/>
            <person name="Priest M."/>
            <person name="Roberts A."/>
            <person name="Saif S."/>
            <person name="Shea T."/>
            <person name="Sykes S."/>
            <person name="Wortman J."/>
            <person name="Nusbaum C."/>
            <person name="Birren B."/>
        </authorList>
    </citation>
    <scope>NUCLEOTIDE SEQUENCE [LARGE SCALE GENOMIC DNA]</scope>
    <source>
        <strain evidence="2 3">BCC8398</strain>
    </source>
</reference>
<keyword evidence="3" id="KW-1185">Reference proteome</keyword>
<feature type="chain" id="PRO_5008627389" evidence="1">
    <location>
        <begin position="23"/>
        <end position="268"/>
    </location>
</feature>
<evidence type="ECO:0000313" key="2">
    <source>
        <dbReference type="EMBL" id="OCF35262.1"/>
    </source>
</evidence>